<dbReference type="EMBL" id="ML986487">
    <property type="protein sequence ID" value="KAF2278966.1"/>
    <property type="molecule type" value="Genomic_DNA"/>
</dbReference>
<dbReference type="AlphaFoldDB" id="A0A6A6JT92"/>
<proteinExistence type="predicted"/>
<keyword evidence="2" id="KW-0813">Transport</keyword>
<evidence type="ECO:0000256" key="7">
    <source>
        <dbReference type="ARBA" id="ARBA00022989"/>
    </source>
</evidence>
<name>A0A6A6JT92_WESOR</name>
<dbReference type="InterPro" id="IPR036640">
    <property type="entry name" value="ABC1_TM_sf"/>
</dbReference>
<protein>
    <submittedName>
        <fullName evidence="11">P-loop containing nucleoside triphosphate hydrolase protein</fullName>
    </submittedName>
</protein>
<gene>
    <name evidence="11" type="ORF">EI97DRAFT_484728</name>
</gene>
<comment type="subcellular location">
    <subcellularLocation>
        <location evidence="1">Cell membrane</location>
        <topology evidence="1">Multi-pass membrane protein</topology>
    </subcellularLocation>
</comment>
<evidence type="ECO:0000256" key="8">
    <source>
        <dbReference type="ARBA" id="ARBA00023136"/>
    </source>
</evidence>
<dbReference type="GO" id="GO:0005524">
    <property type="term" value="F:ATP binding"/>
    <property type="evidence" value="ECO:0007669"/>
    <property type="project" value="UniProtKB-KW"/>
</dbReference>
<feature type="domain" description="ABC transporter" evidence="9">
    <location>
        <begin position="467"/>
        <end position="702"/>
    </location>
</feature>
<accession>A0A6A6JT92</accession>
<keyword evidence="4" id="KW-0812">Transmembrane</keyword>
<dbReference type="InterPro" id="IPR027417">
    <property type="entry name" value="P-loop_NTPase"/>
</dbReference>
<keyword evidence="11" id="KW-0378">Hydrolase</keyword>
<dbReference type="Proteomes" id="UP000800097">
    <property type="component" value="Unassembled WGS sequence"/>
</dbReference>
<evidence type="ECO:0000256" key="4">
    <source>
        <dbReference type="ARBA" id="ARBA00022692"/>
    </source>
</evidence>
<keyword evidence="12" id="KW-1185">Reference proteome</keyword>
<evidence type="ECO:0000256" key="6">
    <source>
        <dbReference type="ARBA" id="ARBA00022840"/>
    </source>
</evidence>
<dbReference type="GO" id="GO:0140359">
    <property type="term" value="F:ABC-type transporter activity"/>
    <property type="evidence" value="ECO:0007669"/>
    <property type="project" value="InterPro"/>
</dbReference>
<evidence type="ECO:0000313" key="12">
    <source>
        <dbReference type="Proteomes" id="UP000800097"/>
    </source>
</evidence>
<evidence type="ECO:0000256" key="5">
    <source>
        <dbReference type="ARBA" id="ARBA00022741"/>
    </source>
</evidence>
<dbReference type="PROSITE" id="PS50893">
    <property type="entry name" value="ABC_TRANSPORTER_2"/>
    <property type="match status" value="1"/>
</dbReference>
<evidence type="ECO:0000256" key="3">
    <source>
        <dbReference type="ARBA" id="ARBA00022475"/>
    </source>
</evidence>
<keyword evidence="3" id="KW-1003">Cell membrane</keyword>
<dbReference type="InterPro" id="IPR003439">
    <property type="entry name" value="ABC_transporter-like_ATP-bd"/>
</dbReference>
<dbReference type="GeneID" id="54555296"/>
<evidence type="ECO:0000313" key="11">
    <source>
        <dbReference type="EMBL" id="KAF2278966.1"/>
    </source>
</evidence>
<evidence type="ECO:0000256" key="2">
    <source>
        <dbReference type="ARBA" id="ARBA00022448"/>
    </source>
</evidence>
<reference evidence="11" key="1">
    <citation type="journal article" date="2020" name="Stud. Mycol.">
        <title>101 Dothideomycetes genomes: a test case for predicting lifestyles and emergence of pathogens.</title>
        <authorList>
            <person name="Haridas S."/>
            <person name="Albert R."/>
            <person name="Binder M."/>
            <person name="Bloem J."/>
            <person name="Labutti K."/>
            <person name="Salamov A."/>
            <person name="Andreopoulos B."/>
            <person name="Baker S."/>
            <person name="Barry K."/>
            <person name="Bills G."/>
            <person name="Bluhm B."/>
            <person name="Cannon C."/>
            <person name="Castanera R."/>
            <person name="Culley D."/>
            <person name="Daum C."/>
            <person name="Ezra D."/>
            <person name="Gonzalez J."/>
            <person name="Henrissat B."/>
            <person name="Kuo A."/>
            <person name="Liang C."/>
            <person name="Lipzen A."/>
            <person name="Lutzoni F."/>
            <person name="Magnuson J."/>
            <person name="Mondo S."/>
            <person name="Nolan M."/>
            <person name="Ohm R."/>
            <person name="Pangilinan J."/>
            <person name="Park H.-J."/>
            <person name="Ramirez L."/>
            <person name="Alfaro M."/>
            <person name="Sun H."/>
            <person name="Tritt A."/>
            <person name="Yoshinaga Y."/>
            <person name="Zwiers L.-H."/>
            <person name="Turgeon B."/>
            <person name="Goodwin S."/>
            <person name="Spatafora J."/>
            <person name="Crous P."/>
            <person name="Grigoriev I."/>
        </authorList>
    </citation>
    <scope>NUCLEOTIDE SEQUENCE</scope>
    <source>
        <strain evidence="11">CBS 379.55</strain>
    </source>
</reference>
<keyword evidence="5" id="KW-0547">Nucleotide-binding</keyword>
<dbReference type="SUPFAM" id="SSF90123">
    <property type="entry name" value="ABC transporter transmembrane region"/>
    <property type="match status" value="1"/>
</dbReference>
<dbReference type="GO" id="GO:0016887">
    <property type="term" value="F:ATP hydrolysis activity"/>
    <property type="evidence" value="ECO:0007669"/>
    <property type="project" value="InterPro"/>
</dbReference>
<dbReference type="Pfam" id="PF00005">
    <property type="entry name" value="ABC_tran"/>
    <property type="match status" value="1"/>
</dbReference>
<organism evidence="11 12">
    <name type="scientific">Westerdykella ornata</name>
    <dbReference type="NCBI Taxonomy" id="318751"/>
    <lineage>
        <taxon>Eukaryota</taxon>
        <taxon>Fungi</taxon>
        <taxon>Dikarya</taxon>
        <taxon>Ascomycota</taxon>
        <taxon>Pezizomycotina</taxon>
        <taxon>Dothideomycetes</taxon>
        <taxon>Pleosporomycetidae</taxon>
        <taxon>Pleosporales</taxon>
        <taxon>Sporormiaceae</taxon>
        <taxon>Westerdykella</taxon>
    </lineage>
</organism>
<dbReference type="OrthoDB" id="6500128at2759"/>
<keyword evidence="7" id="KW-1133">Transmembrane helix</keyword>
<dbReference type="Pfam" id="PF00664">
    <property type="entry name" value="ABC_membrane"/>
    <property type="match status" value="1"/>
</dbReference>
<dbReference type="FunFam" id="3.40.50.300:FF:000221">
    <property type="entry name" value="Multidrug ABC transporter ATP-binding protein"/>
    <property type="match status" value="1"/>
</dbReference>
<dbReference type="SUPFAM" id="SSF52540">
    <property type="entry name" value="P-loop containing nucleoside triphosphate hydrolases"/>
    <property type="match status" value="1"/>
</dbReference>
<dbReference type="GO" id="GO:0005886">
    <property type="term" value="C:plasma membrane"/>
    <property type="evidence" value="ECO:0007669"/>
    <property type="project" value="UniProtKB-SubCell"/>
</dbReference>
<feature type="domain" description="ABC transmembrane type-1" evidence="10">
    <location>
        <begin position="154"/>
        <end position="432"/>
    </location>
</feature>
<dbReference type="InterPro" id="IPR003593">
    <property type="entry name" value="AAA+_ATPase"/>
</dbReference>
<evidence type="ECO:0000256" key="1">
    <source>
        <dbReference type="ARBA" id="ARBA00004651"/>
    </source>
</evidence>
<dbReference type="PANTHER" id="PTHR24221:SF503">
    <property type="entry name" value="MITOCHONDRIAL POTASSIUM CHANNEL ATP-BINDING SUBUNIT"/>
    <property type="match status" value="1"/>
</dbReference>
<dbReference type="PANTHER" id="PTHR24221">
    <property type="entry name" value="ATP-BINDING CASSETTE SUB-FAMILY B"/>
    <property type="match status" value="1"/>
</dbReference>
<sequence length="708" mass="78727">MYYSIALVTSYLTQGLLYGIYSVSQTGWVPPQHRIINVLSLIAIWQVLASAGCYIQPSLYRGIVLVQLLFDTVLASSQCPWHVFISHATLGGLRILCSAGIFYSISPSKTLQSQKETCCAIAEGEGWKEYLEIVHFSTRYLSEWACMLGLQVTCLLINRLTQPLVPDQVARITNSLTSNPGYIPWLDICLWFLYKTVPRYLEMACRRCSEGLVSQWERKLKIVAFGHIMDTLDFGYHSTSRASDIKAAIEDGARAASSLTNLITTTLCPLVVDIVVSSFYLMRRFDACMVFAVLYNGILQVQMEILLTHWTQPAMQKYYDCYIAEGSALLEAIQHWCPITLFGASRMFSKRYLAAIEATSSSGFRQGITQNIKTGIMIFLRETGLILSIILALWRCGQGTYSIGNVIAIMMYWETLMGPANRFSSSCDSLSGALAQTKRLHRLITAKATVGDSPDAQPLQHESTCKIEFKNVSFIQNNKKILDSVSFIAKPGQRVGLVGESGAGKSTILNLIVRLYDVTDGSIQINEQDIQKFTRKSLREAVTIVPQAPAMFTGSIADNVRCGRDDISHSNVIEACKAASLHSRIMSYKDGYNTNIGSNWETCTLSGGEQQRIGISRARLKGGAILLLDEPTSQVDLVLEAQILDSLRHWSARKTTLIAAHRLSTIADADNILVIDKGKVIEQGRHNELLKQGGKYAQLWNKQTEMYC</sequence>
<dbReference type="Gene3D" id="3.40.50.300">
    <property type="entry name" value="P-loop containing nucleotide triphosphate hydrolases"/>
    <property type="match status" value="1"/>
</dbReference>
<dbReference type="InterPro" id="IPR039421">
    <property type="entry name" value="Type_1_exporter"/>
</dbReference>
<dbReference type="SMART" id="SM00382">
    <property type="entry name" value="AAA"/>
    <property type="match status" value="1"/>
</dbReference>
<dbReference type="RefSeq" id="XP_033656505.1">
    <property type="nucleotide sequence ID" value="XM_033802121.1"/>
</dbReference>
<keyword evidence="6" id="KW-0067">ATP-binding</keyword>
<evidence type="ECO:0000259" key="9">
    <source>
        <dbReference type="PROSITE" id="PS50893"/>
    </source>
</evidence>
<dbReference type="InterPro" id="IPR011527">
    <property type="entry name" value="ABC1_TM_dom"/>
</dbReference>
<evidence type="ECO:0000259" key="10">
    <source>
        <dbReference type="PROSITE" id="PS50929"/>
    </source>
</evidence>
<keyword evidence="8" id="KW-0472">Membrane</keyword>
<dbReference type="Gene3D" id="1.20.1560.10">
    <property type="entry name" value="ABC transporter type 1, transmembrane domain"/>
    <property type="match status" value="1"/>
</dbReference>
<dbReference type="PROSITE" id="PS50929">
    <property type="entry name" value="ABC_TM1F"/>
    <property type="match status" value="1"/>
</dbReference>